<feature type="transmembrane region" description="Helical" evidence="7">
    <location>
        <begin position="223"/>
        <end position="242"/>
    </location>
</feature>
<evidence type="ECO:0000256" key="2">
    <source>
        <dbReference type="ARBA" id="ARBA00005583"/>
    </source>
</evidence>
<feature type="transmembrane region" description="Helical" evidence="7">
    <location>
        <begin position="249"/>
        <end position="270"/>
    </location>
</feature>
<dbReference type="Pfam" id="PF00953">
    <property type="entry name" value="Glycos_transf_4"/>
    <property type="match status" value="1"/>
</dbReference>
<keyword evidence="7" id="KW-0132">Cell division</keyword>
<comment type="catalytic activity">
    <reaction evidence="7">
        <text>UDP-N-acetyl-alpha-D-muramoyl-L-alanyl-gamma-D-glutamyl-meso-2,6-diaminopimeloyl-D-alanyl-D-alanine + di-trans,octa-cis-undecaprenyl phosphate = di-trans,octa-cis-undecaprenyl diphospho-N-acetyl-alpha-D-muramoyl-L-alanyl-D-glutamyl-meso-2,6-diaminopimeloyl-D-alanyl-D-alanine + UMP</text>
        <dbReference type="Rhea" id="RHEA:28386"/>
        <dbReference type="ChEBI" id="CHEBI:57865"/>
        <dbReference type="ChEBI" id="CHEBI:60392"/>
        <dbReference type="ChEBI" id="CHEBI:61386"/>
        <dbReference type="ChEBI" id="CHEBI:61387"/>
        <dbReference type="EC" id="2.7.8.13"/>
    </reaction>
</comment>
<dbReference type="PROSITE" id="PS01348">
    <property type="entry name" value="MRAY_2"/>
    <property type="match status" value="1"/>
</dbReference>
<feature type="transmembrane region" description="Helical" evidence="7">
    <location>
        <begin position="97"/>
        <end position="117"/>
    </location>
</feature>
<comment type="caution">
    <text evidence="9">The sequence shown here is derived from an EMBL/GenBank/DDBJ whole genome shotgun (WGS) entry which is preliminary data.</text>
</comment>
<evidence type="ECO:0000256" key="7">
    <source>
        <dbReference type="HAMAP-Rule" id="MF_00038"/>
    </source>
</evidence>
<organism evidence="9 10">
    <name type="scientific">Candidatus Roizmanbacteria bacterium CG03_land_8_20_14_0_80_35_26</name>
    <dbReference type="NCBI Taxonomy" id="1974845"/>
    <lineage>
        <taxon>Bacteria</taxon>
        <taxon>Candidatus Roizmaniibacteriota</taxon>
    </lineage>
</organism>
<keyword evidence="6 7" id="KW-0472">Membrane</keyword>
<evidence type="ECO:0000256" key="1">
    <source>
        <dbReference type="ARBA" id="ARBA00004141"/>
    </source>
</evidence>
<dbReference type="Proteomes" id="UP000230673">
    <property type="component" value="Unassembled WGS sequence"/>
</dbReference>
<keyword evidence="4 7" id="KW-0812">Transmembrane</keyword>
<dbReference type="GO" id="GO:0071555">
    <property type="term" value="P:cell wall organization"/>
    <property type="evidence" value="ECO:0007669"/>
    <property type="project" value="UniProtKB-KW"/>
</dbReference>
<feature type="transmembrane region" description="Helical" evidence="7">
    <location>
        <begin position="167"/>
        <end position="188"/>
    </location>
</feature>
<dbReference type="HAMAP" id="MF_00038">
    <property type="entry name" value="MraY"/>
    <property type="match status" value="1"/>
</dbReference>
<keyword evidence="7" id="KW-0961">Cell wall biogenesis/degradation</keyword>
<gene>
    <name evidence="7" type="primary">mraY</name>
    <name evidence="9" type="ORF">COS50_04840</name>
</gene>
<dbReference type="EC" id="2.7.8.13" evidence="7"/>
<dbReference type="InterPro" id="IPR003524">
    <property type="entry name" value="PNAcMuramoyl-5peptid_Trfase"/>
</dbReference>
<evidence type="ECO:0000256" key="3">
    <source>
        <dbReference type="ARBA" id="ARBA00022679"/>
    </source>
</evidence>
<proteinExistence type="inferred from homology"/>
<feature type="transmembrane region" description="Helical" evidence="7">
    <location>
        <begin position="138"/>
        <end position="155"/>
    </location>
</feature>
<evidence type="ECO:0000256" key="6">
    <source>
        <dbReference type="ARBA" id="ARBA00023136"/>
    </source>
</evidence>
<dbReference type="PANTHER" id="PTHR22926:SF5">
    <property type="entry name" value="PHOSPHO-N-ACETYLMURAMOYL-PENTAPEPTIDE-TRANSFERASE HOMOLOG"/>
    <property type="match status" value="1"/>
</dbReference>
<dbReference type="GO" id="GO:0005886">
    <property type="term" value="C:plasma membrane"/>
    <property type="evidence" value="ECO:0007669"/>
    <property type="project" value="UniProtKB-SubCell"/>
</dbReference>
<dbReference type="GO" id="GO:0009252">
    <property type="term" value="P:peptidoglycan biosynthetic process"/>
    <property type="evidence" value="ECO:0007669"/>
    <property type="project" value="UniProtKB-UniRule"/>
</dbReference>
<comment type="subcellular location">
    <subcellularLocation>
        <location evidence="7">Cell membrane</location>
        <topology evidence="7">Multi-pass membrane protein</topology>
    </subcellularLocation>
    <subcellularLocation>
        <location evidence="1">Membrane</location>
        <topology evidence="1">Multi-pass membrane protein</topology>
    </subcellularLocation>
</comment>
<dbReference type="CDD" id="cd06852">
    <property type="entry name" value="GT_MraY"/>
    <property type="match status" value="1"/>
</dbReference>
<evidence type="ECO:0000256" key="4">
    <source>
        <dbReference type="ARBA" id="ARBA00022692"/>
    </source>
</evidence>
<dbReference type="GO" id="GO:0046872">
    <property type="term" value="F:metal ion binding"/>
    <property type="evidence" value="ECO:0007669"/>
    <property type="project" value="UniProtKB-KW"/>
</dbReference>
<sequence>MTSIYLFAVFASFVLNFFLIVPFIDFLYHLKFQRASQKTKDAFNKPTPIFDKFNKHKKGTPVGGGILVLATTVFVFALFIFMYWFFQKKILTNYPSIASEIKIILFTFISFGFLGLYDDLNKIFLLSKTRVFGLRMRHKFIIEVILSLVISYWLFNDLKIQFMHVPFFGVFNLSYIYILFSSFVIVAFANAVNITDGLDGLASGILTFALIGFWVISRSILDVPTSLFIAAWLGGLLAFLYFNIYPARVIMGDTGALSFGATFAVIGLILGKAFALPIMGGIFVVEIGSSLIQLFGKKFLKKKIFPVAPFHLYLQNKGWEEPKIVMRLWLISIIFVIFGLMIAFMK</sequence>
<feature type="binding site" evidence="8">
    <location>
        <position position="193"/>
    </location>
    <ligand>
        <name>Mg(2+)</name>
        <dbReference type="ChEBI" id="CHEBI:18420"/>
    </ligand>
</feature>
<keyword evidence="7" id="KW-1003">Cell membrane</keyword>
<accession>A0A2M7BVH6</accession>
<feature type="transmembrane region" description="Helical" evidence="7">
    <location>
        <begin position="62"/>
        <end position="85"/>
    </location>
</feature>
<evidence type="ECO:0000256" key="8">
    <source>
        <dbReference type="PIRSR" id="PIRSR600715-1"/>
    </source>
</evidence>
<dbReference type="GO" id="GO:0008360">
    <property type="term" value="P:regulation of cell shape"/>
    <property type="evidence" value="ECO:0007669"/>
    <property type="project" value="UniProtKB-KW"/>
</dbReference>
<keyword evidence="7" id="KW-0131">Cell cycle</keyword>
<reference evidence="10" key="1">
    <citation type="submission" date="2017-09" db="EMBL/GenBank/DDBJ databases">
        <title>Depth-based differentiation of microbial function through sediment-hosted aquifers and enrichment of novel symbionts in the deep terrestrial subsurface.</title>
        <authorList>
            <person name="Probst A.J."/>
            <person name="Ladd B."/>
            <person name="Jarett J.K."/>
            <person name="Geller-Mcgrath D.E."/>
            <person name="Sieber C.M.K."/>
            <person name="Emerson J.B."/>
            <person name="Anantharaman K."/>
            <person name="Thomas B.C."/>
            <person name="Malmstrom R."/>
            <person name="Stieglmeier M."/>
            <person name="Klingl A."/>
            <person name="Woyke T."/>
            <person name="Ryan C.M."/>
            <person name="Banfield J.F."/>
        </authorList>
    </citation>
    <scope>NUCLEOTIDE SEQUENCE [LARGE SCALE GENOMIC DNA]</scope>
</reference>
<keyword evidence="7" id="KW-0133">Cell shape</keyword>
<comment type="function">
    <text evidence="7">Catalyzes the initial step of the lipid cycle reactions in the biosynthesis of the cell wall peptidoglycan: transfers peptidoglycan precursor phospho-MurNAc-pentapeptide from UDP-MurNAc-pentapeptide onto the lipid carrier undecaprenyl phosphate, yielding undecaprenyl-pyrophosphoryl-MurNAc-pentapeptide, known as lipid I.</text>
</comment>
<feature type="transmembrane region" description="Helical" evidence="7">
    <location>
        <begin position="6"/>
        <end position="28"/>
    </location>
</feature>
<dbReference type="InterPro" id="IPR018480">
    <property type="entry name" value="PNAcMuramoyl-5peptid_Trfase_CS"/>
</dbReference>
<comment type="pathway">
    <text evidence="7">Cell wall biogenesis; peptidoglycan biosynthesis.</text>
</comment>
<dbReference type="GO" id="GO:0051992">
    <property type="term" value="F:UDP-N-acetylmuramoyl-L-alanyl-D-glutamyl-meso-2,6-diaminopimelyl-D-alanyl-D-alanine:undecaprenyl-phosphate transferase activity"/>
    <property type="evidence" value="ECO:0007669"/>
    <property type="project" value="RHEA"/>
</dbReference>
<keyword evidence="3 7" id="KW-0808">Transferase</keyword>
<dbReference type="PANTHER" id="PTHR22926">
    <property type="entry name" value="PHOSPHO-N-ACETYLMURAMOYL-PENTAPEPTIDE-TRANSFERASE"/>
    <property type="match status" value="1"/>
</dbReference>
<dbReference type="EMBL" id="PEUY01000077">
    <property type="protein sequence ID" value="PIV10551.1"/>
    <property type="molecule type" value="Genomic_DNA"/>
</dbReference>
<dbReference type="UniPathway" id="UPA00219"/>
<evidence type="ECO:0000256" key="5">
    <source>
        <dbReference type="ARBA" id="ARBA00022989"/>
    </source>
</evidence>
<feature type="transmembrane region" description="Helical" evidence="7">
    <location>
        <begin position="200"/>
        <end position="217"/>
    </location>
</feature>
<dbReference type="GO" id="GO:0008963">
    <property type="term" value="F:phospho-N-acetylmuramoyl-pentapeptide-transferase activity"/>
    <property type="evidence" value="ECO:0007669"/>
    <property type="project" value="UniProtKB-UniRule"/>
</dbReference>
<comment type="similarity">
    <text evidence="2 7">Belongs to the glycosyltransferase 4 family. MraY subfamily.</text>
</comment>
<keyword evidence="7 8" id="KW-0479">Metal-binding</keyword>
<feature type="binding site" evidence="8">
    <location>
        <position position="253"/>
    </location>
    <ligand>
        <name>Mg(2+)</name>
        <dbReference type="ChEBI" id="CHEBI:18420"/>
    </ligand>
</feature>
<dbReference type="InterPro" id="IPR000715">
    <property type="entry name" value="Glycosyl_transferase_4"/>
</dbReference>
<feature type="transmembrane region" description="Helical" evidence="7">
    <location>
        <begin position="276"/>
        <end position="295"/>
    </location>
</feature>
<comment type="cofactor">
    <cofactor evidence="7 8">
        <name>Mg(2+)</name>
        <dbReference type="ChEBI" id="CHEBI:18420"/>
    </cofactor>
</comment>
<feature type="transmembrane region" description="Helical" evidence="7">
    <location>
        <begin position="324"/>
        <end position="345"/>
    </location>
</feature>
<evidence type="ECO:0000313" key="10">
    <source>
        <dbReference type="Proteomes" id="UP000230673"/>
    </source>
</evidence>
<dbReference type="AlphaFoldDB" id="A0A2M7BVH6"/>
<keyword evidence="7" id="KW-0573">Peptidoglycan synthesis</keyword>
<keyword evidence="5 7" id="KW-1133">Transmembrane helix</keyword>
<protein>
    <recommendedName>
        <fullName evidence="7">Phospho-N-acetylmuramoyl-pentapeptide-transferase</fullName>
        <ecNumber evidence="7">2.7.8.13</ecNumber>
    </recommendedName>
    <alternativeName>
        <fullName evidence="7">UDP-MurNAc-pentapeptide phosphotransferase</fullName>
    </alternativeName>
</protein>
<name>A0A2M7BVH6_9BACT</name>
<dbReference type="GO" id="GO:0051301">
    <property type="term" value="P:cell division"/>
    <property type="evidence" value="ECO:0007669"/>
    <property type="project" value="UniProtKB-KW"/>
</dbReference>
<evidence type="ECO:0000313" key="9">
    <source>
        <dbReference type="EMBL" id="PIV10551.1"/>
    </source>
</evidence>
<keyword evidence="7 8" id="KW-0460">Magnesium</keyword>